<dbReference type="InterPro" id="IPR025669">
    <property type="entry name" value="AAA_dom"/>
</dbReference>
<dbReference type="Gene3D" id="3.40.50.300">
    <property type="entry name" value="P-loop containing nucleotide triphosphate hydrolases"/>
    <property type="match status" value="1"/>
</dbReference>
<dbReference type="SUPFAM" id="SSF52540">
    <property type="entry name" value="P-loop containing nucleoside triphosphate hydrolases"/>
    <property type="match status" value="1"/>
</dbReference>
<dbReference type="Pfam" id="PF13614">
    <property type="entry name" value="AAA_31"/>
    <property type="match status" value="1"/>
</dbReference>
<dbReference type="InterPro" id="IPR050678">
    <property type="entry name" value="DNA_Partitioning_ATPase"/>
</dbReference>
<reference evidence="2" key="1">
    <citation type="submission" date="2020-01" db="EMBL/GenBank/DDBJ databases">
        <authorList>
            <person name="Meier V. D."/>
            <person name="Meier V D."/>
        </authorList>
    </citation>
    <scope>NUCLEOTIDE SEQUENCE</scope>
    <source>
        <strain evidence="2">HLG_WM_MAG_10</strain>
    </source>
</reference>
<dbReference type="CDD" id="cd02042">
    <property type="entry name" value="ParAB_family"/>
    <property type="match status" value="1"/>
</dbReference>
<proteinExistence type="predicted"/>
<dbReference type="EMBL" id="CACVAQ010000139">
    <property type="protein sequence ID" value="CAA6808021.1"/>
    <property type="molecule type" value="Genomic_DNA"/>
</dbReference>
<protein>
    <submittedName>
        <fullName evidence="2">Chromosome (Plasmid) partitioning protein ParA</fullName>
    </submittedName>
</protein>
<feature type="domain" description="AAA" evidence="1">
    <location>
        <begin position="3"/>
        <end position="178"/>
    </location>
</feature>
<name>A0A6S6SYE2_9BACT</name>
<evidence type="ECO:0000313" key="2">
    <source>
        <dbReference type="EMBL" id="CAA6808021.1"/>
    </source>
</evidence>
<organism evidence="2">
    <name type="scientific">uncultured Aureispira sp</name>
    <dbReference type="NCBI Taxonomy" id="1331704"/>
    <lineage>
        <taxon>Bacteria</taxon>
        <taxon>Pseudomonadati</taxon>
        <taxon>Bacteroidota</taxon>
        <taxon>Saprospiria</taxon>
        <taxon>Saprospirales</taxon>
        <taxon>Saprospiraceae</taxon>
        <taxon>Aureispira</taxon>
        <taxon>environmental samples</taxon>
    </lineage>
</organism>
<gene>
    <name evidence="2" type="ORF">HELGO_WM13375</name>
</gene>
<accession>A0A6S6SYE2</accession>
<dbReference type="FunFam" id="3.40.50.300:FF:000285">
    <property type="entry name" value="Sporulation initiation inhibitor Soj"/>
    <property type="match status" value="1"/>
</dbReference>
<dbReference type="PANTHER" id="PTHR13696">
    <property type="entry name" value="P-LOOP CONTAINING NUCLEOSIDE TRIPHOSPHATE HYDROLASE"/>
    <property type="match status" value="1"/>
</dbReference>
<dbReference type="AlphaFoldDB" id="A0A6S6SYE2"/>
<evidence type="ECO:0000259" key="1">
    <source>
        <dbReference type="Pfam" id="PF13614"/>
    </source>
</evidence>
<dbReference type="PANTHER" id="PTHR13696:SF52">
    <property type="entry name" value="PARA FAMILY PROTEIN CT_582"/>
    <property type="match status" value="1"/>
</dbReference>
<sequence>MGKVIAVANQKGGVGKTTTAINLSASLAILEYKILLIDADPQANATTGIGISADDVEYNLYDCLINDVAVSQAIVTTETPRLDLIPAHINLVGAEIELINRFRREFVLKEIINEVKDAYDFIIIDCLPSLGLVTVNALTAADSVLIPVQCEYFALEGLGKLMNTIRQVKTQLNPDLDIEGILLSMYDARLRLAKEVVLEARKYFDTRVFITVIHRNSRIAEAPGEGMPVAMYDASSKGAINFLNLAQEVLQKNNMKVNQSKMPKVKKKSKTKK</sequence>
<dbReference type="InterPro" id="IPR027417">
    <property type="entry name" value="P-loop_NTPase"/>
</dbReference>